<dbReference type="EMBL" id="KV425633">
    <property type="protein sequence ID" value="KZT19787.1"/>
    <property type="molecule type" value="Genomic_DNA"/>
</dbReference>
<organism evidence="1 2">
    <name type="scientific">Neolentinus lepideus HHB14362 ss-1</name>
    <dbReference type="NCBI Taxonomy" id="1314782"/>
    <lineage>
        <taxon>Eukaryota</taxon>
        <taxon>Fungi</taxon>
        <taxon>Dikarya</taxon>
        <taxon>Basidiomycota</taxon>
        <taxon>Agaricomycotina</taxon>
        <taxon>Agaricomycetes</taxon>
        <taxon>Gloeophyllales</taxon>
        <taxon>Gloeophyllaceae</taxon>
        <taxon>Neolentinus</taxon>
    </lineage>
</organism>
<evidence type="ECO:0000313" key="2">
    <source>
        <dbReference type="Proteomes" id="UP000076761"/>
    </source>
</evidence>
<evidence type="ECO:0000313" key="1">
    <source>
        <dbReference type="EMBL" id="KZT19787.1"/>
    </source>
</evidence>
<dbReference type="AlphaFoldDB" id="A0A165NKV4"/>
<dbReference type="Proteomes" id="UP000076761">
    <property type="component" value="Unassembled WGS sequence"/>
</dbReference>
<gene>
    <name evidence="1" type="ORF">NEOLEDRAFT_1151760</name>
</gene>
<dbReference type="Gene3D" id="3.40.50.620">
    <property type="entry name" value="HUPs"/>
    <property type="match status" value="1"/>
</dbReference>
<proteinExistence type="predicted"/>
<dbReference type="InterPro" id="IPR014729">
    <property type="entry name" value="Rossmann-like_a/b/a_fold"/>
</dbReference>
<name>A0A165NKV4_9AGAM</name>
<dbReference type="STRING" id="1314782.A0A165NKV4"/>
<protein>
    <submittedName>
        <fullName evidence="1">Uncharacterized protein</fullName>
    </submittedName>
</protein>
<sequence length="264" mass="29900">MVEFLMRLNCVQLWQISCTHFQWWWRAAFQAVYLHCRDFFDSSLQQNDGPHIEDSVPEHPENLNEEEFSIRVYMRPPRCNPTLGKTLEPRYYQLEEEIIRVSAVITYLMCRLVADVAHNGDQQVITDTNYLPTDPSEFCKRIFHTCHIMGTKNSSIETMAAARLTLHATFKADVNSSSSGGRQENHQTETLAHATRYLNSTTILVGVWRERGGGGGGECSGLAGSGWEWLGMVGNECSRMIMGLMGGNICMQNCGSWNWGIVTH</sequence>
<accession>A0A165NKV4</accession>
<keyword evidence="2" id="KW-1185">Reference proteome</keyword>
<dbReference type="OrthoDB" id="2020662at2759"/>
<reference evidence="1 2" key="1">
    <citation type="journal article" date="2016" name="Mol. Biol. Evol.">
        <title>Comparative Genomics of Early-Diverging Mushroom-Forming Fungi Provides Insights into the Origins of Lignocellulose Decay Capabilities.</title>
        <authorList>
            <person name="Nagy L.G."/>
            <person name="Riley R."/>
            <person name="Tritt A."/>
            <person name="Adam C."/>
            <person name="Daum C."/>
            <person name="Floudas D."/>
            <person name="Sun H."/>
            <person name="Yadav J.S."/>
            <person name="Pangilinan J."/>
            <person name="Larsson K.H."/>
            <person name="Matsuura K."/>
            <person name="Barry K."/>
            <person name="Labutti K."/>
            <person name="Kuo R."/>
            <person name="Ohm R.A."/>
            <person name="Bhattacharya S.S."/>
            <person name="Shirouzu T."/>
            <person name="Yoshinaga Y."/>
            <person name="Martin F.M."/>
            <person name="Grigoriev I.V."/>
            <person name="Hibbett D.S."/>
        </authorList>
    </citation>
    <scope>NUCLEOTIDE SEQUENCE [LARGE SCALE GENOMIC DNA]</scope>
    <source>
        <strain evidence="1 2">HHB14362 ss-1</strain>
    </source>
</reference>
<dbReference type="InParanoid" id="A0A165NKV4"/>